<protein>
    <submittedName>
        <fullName evidence="3">Protein containing aminopeptidase domain</fullName>
    </submittedName>
</protein>
<dbReference type="STRING" id="436308.Nmar_0137"/>
<dbReference type="GO" id="GO:0004177">
    <property type="term" value="F:aminopeptidase activity"/>
    <property type="evidence" value="ECO:0007669"/>
    <property type="project" value="UniProtKB-KW"/>
</dbReference>
<dbReference type="Pfam" id="PF16254">
    <property type="entry name" value="DUF4910"/>
    <property type="match status" value="1"/>
</dbReference>
<dbReference type="OrthoDB" id="350941at2157"/>
<keyword evidence="3" id="KW-0031">Aminopeptidase</keyword>
<keyword evidence="3" id="KW-0645">Protease</keyword>
<dbReference type="RefSeq" id="WP_012214524.1">
    <property type="nucleotide sequence ID" value="NC_010085.1"/>
</dbReference>
<dbReference type="InterPro" id="IPR036388">
    <property type="entry name" value="WH-like_DNA-bd_sf"/>
</dbReference>
<dbReference type="eggNOG" id="arCOG02959">
    <property type="taxonomic scope" value="Archaea"/>
</dbReference>
<dbReference type="PIRSF" id="PIRSF015244">
    <property type="entry name" value="UCP015244"/>
    <property type="match status" value="1"/>
</dbReference>
<organism evidence="3 4">
    <name type="scientific">Nitrosopumilus maritimus (strain SCM1)</name>
    <dbReference type="NCBI Taxonomy" id="436308"/>
    <lineage>
        <taxon>Archaea</taxon>
        <taxon>Nitrososphaerota</taxon>
        <taxon>Nitrososphaeria</taxon>
        <taxon>Nitrosopumilales</taxon>
        <taxon>Nitrosopumilaceae</taxon>
        <taxon>Nitrosopumilus</taxon>
    </lineage>
</organism>
<evidence type="ECO:0000259" key="1">
    <source>
        <dbReference type="Pfam" id="PF09940"/>
    </source>
</evidence>
<dbReference type="EnsemblBacteria" id="ABX12037">
    <property type="protein sequence ID" value="ABX12037"/>
    <property type="gene ID" value="Nmar_0137"/>
</dbReference>
<dbReference type="HOGENOM" id="CLU_052015_0_0_2"/>
<dbReference type="Gene3D" id="3.50.30.90">
    <property type="match status" value="1"/>
</dbReference>
<proteinExistence type="predicted"/>
<dbReference type="Proteomes" id="UP000000792">
    <property type="component" value="Chromosome"/>
</dbReference>
<dbReference type="Pfam" id="PF09940">
    <property type="entry name" value="DUF2172"/>
    <property type="match status" value="1"/>
</dbReference>
<gene>
    <name evidence="3" type="ordered locus">Nmar_0137</name>
</gene>
<dbReference type="AlphaFoldDB" id="A9A1R6"/>
<evidence type="ECO:0000313" key="3">
    <source>
        <dbReference type="EMBL" id="ABX12037.1"/>
    </source>
</evidence>
<accession>A9A1R6</accession>
<dbReference type="Gene3D" id="1.10.10.10">
    <property type="entry name" value="Winged helix-like DNA-binding domain superfamily/Winged helix DNA-binding domain"/>
    <property type="match status" value="1"/>
</dbReference>
<dbReference type="Gene3D" id="3.40.630.10">
    <property type="entry name" value="Zn peptidases"/>
    <property type="match status" value="1"/>
</dbReference>
<dbReference type="InterPro" id="IPR032589">
    <property type="entry name" value="DUF4910"/>
</dbReference>
<reference evidence="3 4" key="1">
    <citation type="journal article" date="2010" name="Proc. Natl. Acad. Sci. U.S.A.">
        <title>Nitrosopumilus maritimus genome reveals unique mechanisms for nitrification and autotrophy in globally distributed marine crenarchaea.</title>
        <authorList>
            <person name="Walker C.B."/>
            <person name="de la Torre J.R."/>
            <person name="Klotz M.G."/>
            <person name="Urakawa H."/>
            <person name="Pinel N."/>
            <person name="Arp D.J."/>
            <person name="Brochier-Armanet C."/>
            <person name="Chain P.S."/>
            <person name="Chan P.P."/>
            <person name="Gollabgir A."/>
            <person name="Hemp J."/>
            <person name="Hugler M."/>
            <person name="Karr E.A."/>
            <person name="Konneke M."/>
            <person name="Shin M."/>
            <person name="Lawton T.J."/>
            <person name="Lowe T."/>
            <person name="Martens-Habbena W."/>
            <person name="Sayavedra-Soto L.A."/>
            <person name="Lang D."/>
            <person name="Sievert S.M."/>
            <person name="Rosenzweig A.C."/>
            <person name="Manning G."/>
            <person name="Stahl D.A."/>
        </authorList>
    </citation>
    <scope>NUCLEOTIDE SEQUENCE [LARGE SCALE GENOMIC DNA]</scope>
    <source>
        <strain evidence="3 4">SCM1</strain>
    </source>
</reference>
<dbReference type="GeneID" id="5773836"/>
<dbReference type="InParanoid" id="A9A1R6"/>
<keyword evidence="3" id="KW-0378">Hydrolase</keyword>
<feature type="domain" description="DUF4910" evidence="2">
    <location>
        <begin position="2"/>
        <end position="337"/>
    </location>
</feature>
<dbReference type="InterPro" id="IPR012353">
    <property type="entry name" value="UCP015244"/>
</dbReference>
<dbReference type="EMBL" id="CP000866">
    <property type="protein sequence ID" value="ABX12037.1"/>
    <property type="molecule type" value="Genomic_DNA"/>
</dbReference>
<dbReference type="KEGG" id="nmr:Nmar_0137"/>
<feature type="domain" description="DUF2172" evidence="1">
    <location>
        <begin position="53"/>
        <end position="142"/>
    </location>
</feature>
<sequence>MYNLINDLYQKQRNLVSIDYDESLEYISKILPLKIHKIPSGTKCWTWEVPLAWEVKEAFIENNGGKIIDVKDHPLHLASYSTPIDKIISKEELMKHLSSNKERPNAIPFDYKYYQNDWGFCVQFNKLKDFTEKNYHVVINSEFKEGELKIGELFVKGELKETIVLVAHLCHPAMANDDLSGVSVLVDIGKNLLEKNNLKYSYRILFLPETIGSIAYLSQNEELISDMKFGLFLEMLGNDNFHSLQFSRQKNTEIDKIAENVIKHNQKEFKTGDFREIISNDEMVFNGPGVNIPMISISRWPYPEYHTSDDNISIIKKENLEESKKLVLKILEALENNYTPIRKFKGPPHLSKYGLWVDWRDDLELNKMLEKIFLEFEGDNSIVEIAEKLNLDFFVLLDYVNKFLQAKLVEKK</sequence>
<evidence type="ECO:0000313" key="4">
    <source>
        <dbReference type="Proteomes" id="UP000000792"/>
    </source>
</evidence>
<evidence type="ECO:0000259" key="2">
    <source>
        <dbReference type="Pfam" id="PF16254"/>
    </source>
</evidence>
<dbReference type="PhylomeDB" id="A9A1R6"/>
<dbReference type="SUPFAM" id="SSF53187">
    <property type="entry name" value="Zn-dependent exopeptidases"/>
    <property type="match status" value="1"/>
</dbReference>
<dbReference type="InterPro" id="IPR032610">
    <property type="entry name" value="DUF2172"/>
</dbReference>
<keyword evidence="4" id="KW-1185">Reference proteome</keyword>
<name>A9A1R6_NITMS</name>